<dbReference type="GO" id="GO:0031222">
    <property type="term" value="P:arabinan catabolic process"/>
    <property type="evidence" value="ECO:0007669"/>
    <property type="project" value="TreeGrafter"/>
</dbReference>
<evidence type="ECO:0000313" key="3">
    <source>
        <dbReference type="EMBL" id="CAI9777144.1"/>
    </source>
</evidence>
<proteinExistence type="inferred from homology"/>
<dbReference type="GO" id="GO:0009505">
    <property type="term" value="C:plant-type cell wall"/>
    <property type="evidence" value="ECO:0007669"/>
    <property type="project" value="TreeGrafter"/>
</dbReference>
<dbReference type="SMART" id="SM01217">
    <property type="entry name" value="Fn3_like"/>
    <property type="match status" value="1"/>
</dbReference>
<organism evidence="3 4">
    <name type="scientific">Fraxinus pennsylvanica</name>
    <dbReference type="NCBI Taxonomy" id="56036"/>
    <lineage>
        <taxon>Eukaryota</taxon>
        <taxon>Viridiplantae</taxon>
        <taxon>Streptophyta</taxon>
        <taxon>Embryophyta</taxon>
        <taxon>Tracheophyta</taxon>
        <taxon>Spermatophyta</taxon>
        <taxon>Magnoliopsida</taxon>
        <taxon>eudicotyledons</taxon>
        <taxon>Gunneridae</taxon>
        <taxon>Pentapetalae</taxon>
        <taxon>asterids</taxon>
        <taxon>lamiids</taxon>
        <taxon>Lamiales</taxon>
        <taxon>Oleaceae</taxon>
        <taxon>Oleeae</taxon>
        <taxon>Fraxinus</taxon>
    </lineage>
</organism>
<dbReference type="Pfam" id="PF14310">
    <property type="entry name" value="Fn3-like"/>
    <property type="match status" value="1"/>
</dbReference>
<keyword evidence="4" id="KW-1185">Reference proteome</keyword>
<dbReference type="Proteomes" id="UP000834106">
    <property type="component" value="Chromosome 15"/>
</dbReference>
<dbReference type="EMBL" id="OU503050">
    <property type="protein sequence ID" value="CAI9777144.1"/>
    <property type="molecule type" value="Genomic_DNA"/>
</dbReference>
<evidence type="ECO:0000259" key="2">
    <source>
        <dbReference type="SMART" id="SM01217"/>
    </source>
</evidence>
<dbReference type="GO" id="GO:0009044">
    <property type="term" value="F:xylan 1,4-beta-xylosidase activity"/>
    <property type="evidence" value="ECO:0007669"/>
    <property type="project" value="InterPro"/>
</dbReference>
<accession>A0AAD2E4N5</accession>
<name>A0AAD2E4N5_9LAMI</name>
<comment type="similarity">
    <text evidence="1">Belongs to the glycosyl hydrolase 3 family.</text>
</comment>
<dbReference type="AlphaFoldDB" id="A0AAD2E4N5"/>
<dbReference type="PANTHER" id="PTHR42721:SF3">
    <property type="entry name" value="BETA-D-XYLOSIDASE 5-RELATED"/>
    <property type="match status" value="1"/>
</dbReference>
<dbReference type="GO" id="GO:0045493">
    <property type="term" value="P:xylan catabolic process"/>
    <property type="evidence" value="ECO:0007669"/>
    <property type="project" value="InterPro"/>
</dbReference>
<dbReference type="GO" id="GO:0046556">
    <property type="term" value="F:alpha-L-arabinofuranosidase activity"/>
    <property type="evidence" value="ECO:0007669"/>
    <property type="project" value="TreeGrafter"/>
</dbReference>
<gene>
    <name evidence="3" type="ORF">FPE_LOCUS24574</name>
</gene>
<feature type="domain" description="Fibronectin type III-like" evidence="2">
    <location>
        <begin position="40"/>
        <end position="110"/>
    </location>
</feature>
<dbReference type="InterPro" id="IPR044993">
    <property type="entry name" value="BXL"/>
</dbReference>
<evidence type="ECO:0000313" key="4">
    <source>
        <dbReference type="Proteomes" id="UP000834106"/>
    </source>
</evidence>
<dbReference type="InterPro" id="IPR013783">
    <property type="entry name" value="Ig-like_fold"/>
</dbReference>
<protein>
    <recommendedName>
        <fullName evidence="2">Fibronectin type III-like domain-containing protein</fullName>
    </recommendedName>
</protein>
<dbReference type="InterPro" id="IPR026891">
    <property type="entry name" value="Fn3-like"/>
</dbReference>
<dbReference type="Gene3D" id="2.60.40.10">
    <property type="entry name" value="Immunoglobulins"/>
    <property type="match status" value="1"/>
</dbReference>
<sequence>MVLATQPVHTISDMGEDICEKAKFSGLVRIENSGEVSGRHRVLLFARPIMPSERNPLNQLVGFQSVSLNSGERTKLEFIISPCENLGTATEDGLMVIEEGYKYLMLEDEEHPINIVI</sequence>
<dbReference type="PANTHER" id="PTHR42721">
    <property type="entry name" value="SUGAR HYDROLASE-RELATED"/>
    <property type="match status" value="1"/>
</dbReference>
<reference evidence="3" key="1">
    <citation type="submission" date="2023-05" db="EMBL/GenBank/DDBJ databases">
        <authorList>
            <person name="Huff M."/>
        </authorList>
    </citation>
    <scope>NUCLEOTIDE SEQUENCE</scope>
</reference>
<evidence type="ECO:0000256" key="1">
    <source>
        <dbReference type="ARBA" id="ARBA00005336"/>
    </source>
</evidence>